<dbReference type="SMART" id="SM00448">
    <property type="entry name" value="REC"/>
    <property type="match status" value="1"/>
</dbReference>
<dbReference type="InterPro" id="IPR058245">
    <property type="entry name" value="NreC/VraR/RcsB-like_REC"/>
</dbReference>
<feature type="domain" description="HTH luxR-type" evidence="4">
    <location>
        <begin position="175"/>
        <end position="239"/>
    </location>
</feature>
<evidence type="ECO:0000313" key="6">
    <source>
        <dbReference type="EMBL" id="BBU20797.1"/>
    </source>
</evidence>
<dbReference type="Pfam" id="PF00072">
    <property type="entry name" value="Response_reg"/>
    <property type="match status" value="1"/>
</dbReference>
<dbReference type="Proteomes" id="UP000464624">
    <property type="component" value="Chromosome"/>
</dbReference>
<dbReference type="InterPro" id="IPR039420">
    <property type="entry name" value="WalR-like"/>
</dbReference>
<evidence type="ECO:0000259" key="4">
    <source>
        <dbReference type="PROSITE" id="PS50043"/>
    </source>
</evidence>
<dbReference type="InterPro" id="IPR001789">
    <property type="entry name" value="Sig_transdc_resp-reg_receiver"/>
</dbReference>
<evidence type="ECO:0000256" key="3">
    <source>
        <dbReference type="PROSITE-ProRule" id="PRU00169"/>
    </source>
</evidence>
<evidence type="ECO:0000256" key="1">
    <source>
        <dbReference type="ARBA" id="ARBA00022553"/>
    </source>
</evidence>
<feature type="modified residue" description="4-aspartylphosphate" evidence="3">
    <location>
        <position position="82"/>
    </location>
</feature>
<dbReference type="PROSITE" id="PS50110">
    <property type="entry name" value="RESPONSE_REGULATORY"/>
    <property type="match status" value="1"/>
</dbReference>
<dbReference type="GO" id="GO:0006355">
    <property type="term" value="P:regulation of DNA-templated transcription"/>
    <property type="evidence" value="ECO:0007669"/>
    <property type="project" value="InterPro"/>
</dbReference>
<dbReference type="PRINTS" id="PR00038">
    <property type="entry name" value="HTHLUXR"/>
</dbReference>
<dbReference type="InterPro" id="IPR011006">
    <property type="entry name" value="CheY-like_superfamily"/>
</dbReference>
<feature type="domain" description="Response regulatory" evidence="5">
    <location>
        <begin position="30"/>
        <end position="147"/>
    </location>
</feature>
<dbReference type="PROSITE" id="PS50043">
    <property type="entry name" value="HTH_LUXR_2"/>
    <property type="match status" value="1"/>
</dbReference>
<dbReference type="Gene3D" id="3.40.50.2300">
    <property type="match status" value="1"/>
</dbReference>
<dbReference type="PANTHER" id="PTHR43214">
    <property type="entry name" value="TWO-COMPONENT RESPONSE REGULATOR"/>
    <property type="match status" value="1"/>
</dbReference>
<gene>
    <name evidence="6" type="ORF">MYXE_05860</name>
</gene>
<accession>A0AAD1LZG7</accession>
<protein>
    <submittedName>
        <fullName evidence="6">DNA-binding response regulator</fullName>
    </submittedName>
</protein>
<dbReference type="KEGG" id="mxe:MYXE_05860"/>
<dbReference type="EMBL" id="AP022314">
    <property type="protein sequence ID" value="BBU20797.1"/>
    <property type="molecule type" value="Genomic_DNA"/>
</dbReference>
<dbReference type="GO" id="GO:0003677">
    <property type="term" value="F:DNA binding"/>
    <property type="evidence" value="ECO:0007669"/>
    <property type="project" value="UniProtKB-KW"/>
</dbReference>
<dbReference type="SUPFAM" id="SSF52172">
    <property type="entry name" value="CheY-like"/>
    <property type="match status" value="1"/>
</dbReference>
<dbReference type="InterPro" id="IPR016032">
    <property type="entry name" value="Sig_transdc_resp-reg_C-effctor"/>
</dbReference>
<evidence type="ECO:0000259" key="5">
    <source>
        <dbReference type="PROSITE" id="PS50110"/>
    </source>
</evidence>
<dbReference type="PROSITE" id="PS00622">
    <property type="entry name" value="HTH_LUXR_1"/>
    <property type="match status" value="1"/>
</dbReference>
<sequence>MPRQARKPDDGTTGRLYGVGMVTEVTRPVRVVLVDDHEVVIEGLKAMLAGFASRVRVVGHAVGAEQALKVVESLDPDVVLCDIRMKDSSGLDLCLALHQRDPQRKIVMLSVYDDEQYLFQALRVGASGYLLKSIGSEELVRQLERVGEGQTAIDPAMAARSVDTAARIQRDEFWPGARQGLTPRESEILSYMVSGLSNRAIAKKLVIGDETVKTHLRSIYRKLGVTDRTSAVATALREGIYQ</sequence>
<keyword evidence="2 6" id="KW-0238">DNA-binding</keyword>
<proteinExistence type="predicted"/>
<dbReference type="GO" id="GO:0000160">
    <property type="term" value="P:phosphorelay signal transduction system"/>
    <property type="evidence" value="ECO:0007669"/>
    <property type="project" value="InterPro"/>
</dbReference>
<dbReference type="CDD" id="cd06170">
    <property type="entry name" value="LuxR_C_like"/>
    <property type="match status" value="1"/>
</dbReference>
<evidence type="ECO:0000313" key="7">
    <source>
        <dbReference type="Proteomes" id="UP000464624"/>
    </source>
</evidence>
<reference evidence="6 7" key="1">
    <citation type="submission" date="2019-12" db="EMBL/GenBank/DDBJ databases">
        <title>Complete genome sequence of Mycolicibacterium xenopi str. JCM15661T.</title>
        <authorList>
            <person name="Yoshida M."/>
            <person name="Fukano H."/>
            <person name="Asakura T."/>
            <person name="Hoshino Y."/>
        </authorList>
    </citation>
    <scope>NUCLEOTIDE SEQUENCE [LARGE SCALE GENOMIC DNA]</scope>
    <source>
        <strain evidence="6 7">JCM 15661T</strain>
    </source>
</reference>
<evidence type="ECO:0000256" key="2">
    <source>
        <dbReference type="ARBA" id="ARBA00023125"/>
    </source>
</evidence>
<keyword evidence="1 3" id="KW-0597">Phosphoprotein</keyword>
<dbReference type="SUPFAM" id="SSF46894">
    <property type="entry name" value="C-terminal effector domain of the bipartite response regulators"/>
    <property type="match status" value="1"/>
</dbReference>
<dbReference type="Pfam" id="PF00196">
    <property type="entry name" value="GerE"/>
    <property type="match status" value="1"/>
</dbReference>
<organism evidence="6 7">
    <name type="scientific">Mycobacterium xenopi</name>
    <dbReference type="NCBI Taxonomy" id="1789"/>
    <lineage>
        <taxon>Bacteria</taxon>
        <taxon>Bacillati</taxon>
        <taxon>Actinomycetota</taxon>
        <taxon>Actinomycetes</taxon>
        <taxon>Mycobacteriales</taxon>
        <taxon>Mycobacteriaceae</taxon>
        <taxon>Mycobacterium</taxon>
    </lineage>
</organism>
<dbReference type="AlphaFoldDB" id="A0AAD1LZG7"/>
<dbReference type="InterPro" id="IPR000792">
    <property type="entry name" value="Tscrpt_reg_LuxR_C"/>
</dbReference>
<dbReference type="CDD" id="cd17535">
    <property type="entry name" value="REC_NarL-like"/>
    <property type="match status" value="1"/>
</dbReference>
<name>A0AAD1LZG7_MYCXE</name>
<dbReference type="SMART" id="SM00421">
    <property type="entry name" value="HTH_LUXR"/>
    <property type="match status" value="1"/>
</dbReference>